<feature type="transmembrane region" description="Helical" evidence="6">
    <location>
        <begin position="406"/>
        <end position="425"/>
    </location>
</feature>
<feature type="transmembrane region" description="Helical" evidence="6">
    <location>
        <begin position="38"/>
        <end position="70"/>
    </location>
</feature>
<sequence>MSVAPITMPAGRPMQPIRRSRTADKRDKTSFMDWLDSAFFAVVVLFSADAFMFLGLNSIIWLLCYAYIFLRMAMSLSQVAEALERNWVLLLYPALSASSVLWSDLPSETLRFSLQLGVTALIAIFLGSRFSIQQIYRTFFMVMFFTMIVSVMNLTSAITPAYDARDLFQGIFNSKNSLGHRAVLFAVTCAFGILILPNLRPRFRLACVMGLLCVTVVLMVAGSATGILFSVAASGAGMALWFLLRWRSAWAFLAAAAMAALGLFLIASLFTRLDPLSFLLGLVGRDATLTGRTILWDFGWEHYLAHPWLGYGAAGFWDNPHFASDIIALRSRYGEGVVGFHNLIIELLVTLGPMGVVAHCAMTLTALFRTFWHARYRANAYAAWAFTLILAIFGMSMLGAQYFQGHSIVIMLVLILAAAFPSPLAPRTASRMRPSSNPWDNSFPTFPEFKGMS</sequence>
<evidence type="ECO:0000256" key="5">
    <source>
        <dbReference type="SAM" id="MobiDB-lite"/>
    </source>
</evidence>
<dbReference type="EMBL" id="FXTK01000015">
    <property type="protein sequence ID" value="SMO86655.1"/>
    <property type="molecule type" value="Genomic_DNA"/>
</dbReference>
<proteinExistence type="predicted"/>
<dbReference type="GO" id="GO:0016020">
    <property type="term" value="C:membrane"/>
    <property type="evidence" value="ECO:0007669"/>
    <property type="project" value="UniProtKB-SubCell"/>
</dbReference>
<feature type="domain" description="O-antigen ligase-related" evidence="7">
    <location>
        <begin position="210"/>
        <end position="358"/>
    </location>
</feature>
<evidence type="ECO:0000256" key="2">
    <source>
        <dbReference type="ARBA" id="ARBA00022692"/>
    </source>
</evidence>
<dbReference type="Pfam" id="PF04932">
    <property type="entry name" value="Wzy_C"/>
    <property type="match status" value="1"/>
</dbReference>
<dbReference type="RefSeq" id="WP_185958697.1">
    <property type="nucleotide sequence ID" value="NZ_FXTK01000015.1"/>
</dbReference>
<dbReference type="InterPro" id="IPR051533">
    <property type="entry name" value="WaaL-like"/>
</dbReference>
<dbReference type="PANTHER" id="PTHR37422:SF13">
    <property type="entry name" value="LIPOPOLYSACCHARIDE BIOSYNTHESIS PROTEIN PA4999-RELATED"/>
    <property type="match status" value="1"/>
</dbReference>
<dbReference type="Proteomes" id="UP000319014">
    <property type="component" value="Unassembled WGS sequence"/>
</dbReference>
<feature type="transmembrane region" description="Helical" evidence="6">
    <location>
        <begin position="343"/>
        <end position="368"/>
    </location>
</feature>
<comment type="subcellular location">
    <subcellularLocation>
        <location evidence="1">Membrane</location>
        <topology evidence="1">Multi-pass membrane protein</topology>
    </subcellularLocation>
</comment>
<evidence type="ECO:0000313" key="8">
    <source>
        <dbReference type="EMBL" id="SMO86655.1"/>
    </source>
</evidence>
<reference evidence="8 9" key="1">
    <citation type="submission" date="2017-05" db="EMBL/GenBank/DDBJ databases">
        <authorList>
            <person name="Varghese N."/>
            <person name="Submissions S."/>
        </authorList>
    </citation>
    <scope>NUCLEOTIDE SEQUENCE [LARGE SCALE GENOMIC DNA]</scope>
    <source>
        <strain evidence="8 9">DSM 100094</strain>
    </source>
</reference>
<protein>
    <submittedName>
        <fullName evidence="8">O-antigen ligase</fullName>
    </submittedName>
</protein>
<dbReference type="InterPro" id="IPR007016">
    <property type="entry name" value="O-antigen_ligase-rel_domated"/>
</dbReference>
<feature type="transmembrane region" description="Helical" evidence="6">
    <location>
        <begin position="203"/>
        <end position="221"/>
    </location>
</feature>
<evidence type="ECO:0000256" key="6">
    <source>
        <dbReference type="SAM" id="Phobius"/>
    </source>
</evidence>
<evidence type="ECO:0000313" key="9">
    <source>
        <dbReference type="Proteomes" id="UP000319014"/>
    </source>
</evidence>
<dbReference type="GO" id="GO:0016874">
    <property type="term" value="F:ligase activity"/>
    <property type="evidence" value="ECO:0007669"/>
    <property type="project" value="UniProtKB-KW"/>
</dbReference>
<keyword evidence="8" id="KW-0436">Ligase</keyword>
<keyword evidence="4 6" id="KW-0472">Membrane</keyword>
<organism evidence="8 9">
    <name type="scientific">Paracoccus laeviglucosivorans</name>
    <dbReference type="NCBI Taxonomy" id="1197861"/>
    <lineage>
        <taxon>Bacteria</taxon>
        <taxon>Pseudomonadati</taxon>
        <taxon>Pseudomonadota</taxon>
        <taxon>Alphaproteobacteria</taxon>
        <taxon>Rhodobacterales</taxon>
        <taxon>Paracoccaceae</taxon>
        <taxon>Paracoccus</taxon>
    </lineage>
</organism>
<feature type="transmembrane region" description="Helical" evidence="6">
    <location>
        <begin position="139"/>
        <end position="158"/>
    </location>
</feature>
<evidence type="ECO:0000256" key="4">
    <source>
        <dbReference type="ARBA" id="ARBA00023136"/>
    </source>
</evidence>
<name>A0A521ERW4_9RHOB</name>
<feature type="transmembrane region" description="Helical" evidence="6">
    <location>
        <begin position="251"/>
        <end position="270"/>
    </location>
</feature>
<keyword evidence="2 6" id="KW-0812">Transmembrane</keyword>
<dbReference type="AlphaFoldDB" id="A0A521ERW4"/>
<dbReference type="PANTHER" id="PTHR37422">
    <property type="entry name" value="TEICHURONIC ACID BIOSYNTHESIS PROTEIN TUAE"/>
    <property type="match status" value="1"/>
</dbReference>
<evidence type="ECO:0000256" key="1">
    <source>
        <dbReference type="ARBA" id="ARBA00004141"/>
    </source>
</evidence>
<keyword evidence="3 6" id="KW-1133">Transmembrane helix</keyword>
<gene>
    <name evidence="8" type="ORF">SAMN06265221_11522</name>
</gene>
<evidence type="ECO:0000259" key="7">
    <source>
        <dbReference type="Pfam" id="PF04932"/>
    </source>
</evidence>
<evidence type="ECO:0000256" key="3">
    <source>
        <dbReference type="ARBA" id="ARBA00022989"/>
    </source>
</evidence>
<feature type="transmembrane region" description="Helical" evidence="6">
    <location>
        <begin position="227"/>
        <end position="244"/>
    </location>
</feature>
<feature type="transmembrane region" description="Helical" evidence="6">
    <location>
        <begin position="178"/>
        <end position="196"/>
    </location>
</feature>
<feature type="transmembrane region" description="Helical" evidence="6">
    <location>
        <begin position="82"/>
        <end position="102"/>
    </location>
</feature>
<keyword evidence="9" id="KW-1185">Reference proteome</keyword>
<feature type="region of interest" description="Disordered" evidence="5">
    <location>
        <begin position="1"/>
        <end position="24"/>
    </location>
</feature>
<feature type="transmembrane region" description="Helical" evidence="6">
    <location>
        <begin position="380"/>
        <end position="400"/>
    </location>
</feature>
<accession>A0A521ERW4</accession>
<feature type="transmembrane region" description="Helical" evidence="6">
    <location>
        <begin position="114"/>
        <end position="132"/>
    </location>
</feature>